<dbReference type="RefSeq" id="WP_057056033.1">
    <property type="nucleotide sequence ID" value="NZ_FKLS01000001.1"/>
</dbReference>
<dbReference type="Pfam" id="PF16931">
    <property type="entry name" value="Phage_holin_8"/>
    <property type="match status" value="1"/>
</dbReference>
<keyword evidence="1" id="KW-0812">Transmembrane</keyword>
<name>A0A2J0PRG0_9ENTR</name>
<dbReference type="AlphaFoldDB" id="A0A2J0PRG0"/>
<dbReference type="InterPro" id="IPR032637">
    <property type="entry name" value="Phage_holin-like"/>
</dbReference>
<feature type="transmembrane region" description="Helical" evidence="1">
    <location>
        <begin position="94"/>
        <end position="115"/>
    </location>
</feature>
<organism evidence="2">
    <name type="scientific">Enterobacter kobei</name>
    <dbReference type="NCBI Taxonomy" id="208224"/>
    <lineage>
        <taxon>Bacteria</taxon>
        <taxon>Pseudomonadati</taxon>
        <taxon>Pseudomonadota</taxon>
        <taxon>Gammaproteobacteria</taxon>
        <taxon>Enterobacterales</taxon>
        <taxon>Enterobacteriaceae</taxon>
        <taxon>Enterobacter</taxon>
        <taxon>Enterobacter cloacae complex</taxon>
    </lineage>
</organism>
<dbReference type="EMBL" id="NEEU01000001">
    <property type="protein sequence ID" value="PJD77533.1"/>
    <property type="molecule type" value="Genomic_DNA"/>
</dbReference>
<accession>A0A2J0PRG0</accession>
<evidence type="ECO:0000313" key="2">
    <source>
        <dbReference type="EMBL" id="PJD77533.1"/>
    </source>
</evidence>
<sequence length="134" mass="14172">MSASMTVSDVNQGLSLGALSAWLVGVPPEVVIGSLAGAVIFVTFATEFPIKRRLLLAVVSFFCGLVIYKPTAIILIGFATLLPSVTSDMFDKGIAHSAGAFVSSIVAVGLGKYIYHRSENPRDLIPGRKDDDQS</sequence>
<dbReference type="OrthoDB" id="6629280at2"/>
<proteinExistence type="predicted"/>
<keyword evidence="1" id="KW-0472">Membrane</keyword>
<evidence type="ECO:0008006" key="4">
    <source>
        <dbReference type="Google" id="ProtNLM"/>
    </source>
</evidence>
<gene>
    <name evidence="2" type="ORF">B9Q37_02420</name>
</gene>
<evidence type="ECO:0000313" key="3">
    <source>
        <dbReference type="Proteomes" id="UP000230495"/>
    </source>
</evidence>
<evidence type="ECO:0000256" key="1">
    <source>
        <dbReference type="SAM" id="Phobius"/>
    </source>
</evidence>
<comment type="caution">
    <text evidence="2">The sequence shown here is derived from an EMBL/GenBank/DDBJ whole genome shotgun (WGS) entry which is preliminary data.</text>
</comment>
<feature type="transmembrane region" description="Helical" evidence="1">
    <location>
        <begin position="20"/>
        <end position="42"/>
    </location>
</feature>
<dbReference type="Proteomes" id="UP000230495">
    <property type="component" value="Unassembled WGS sequence"/>
</dbReference>
<feature type="transmembrane region" description="Helical" evidence="1">
    <location>
        <begin position="54"/>
        <end position="82"/>
    </location>
</feature>
<protein>
    <recommendedName>
        <fullName evidence="4">Phage holin</fullName>
    </recommendedName>
</protein>
<reference evidence="2 3" key="1">
    <citation type="journal article" date="2017" name="J. Antimicrob. Chemother.">
        <title>Characterization of the population structure, drug resistance mechanisms and plasmids of the community-associated Enterobacter cloacae complex in China.</title>
        <authorList>
            <person name="Zhou K."/>
            <person name="Yu W."/>
            <person name="Cao X."/>
            <person name="Shen P."/>
            <person name="Lu H."/>
            <person name="Luo Q."/>
            <person name="Rossen J.W.A."/>
            <person name="Xiao Y."/>
        </authorList>
    </citation>
    <scope>NUCLEOTIDE SEQUENCE [LARGE SCALE GENOMIC DNA]</scope>
    <source>
        <strain evidence="2">ECC1097</strain>
    </source>
</reference>
<keyword evidence="1" id="KW-1133">Transmembrane helix</keyword>